<dbReference type="InterPro" id="IPR000903">
    <property type="entry name" value="NMT"/>
</dbReference>
<evidence type="ECO:0000259" key="8">
    <source>
        <dbReference type="Pfam" id="PF02799"/>
    </source>
</evidence>
<protein>
    <recommendedName>
        <fullName evidence="2 5">Glycylpeptide N-tetradecanoyltransferase</fullName>
        <ecNumber evidence="2 5">2.3.1.97</ecNumber>
    </recommendedName>
</protein>
<dbReference type="GO" id="GO:0004379">
    <property type="term" value="F:glycylpeptide N-tetradecanoyltransferase activity"/>
    <property type="evidence" value="ECO:0007669"/>
    <property type="project" value="UniProtKB-EC"/>
</dbReference>
<reference evidence="11" key="1">
    <citation type="submission" date="2016-06" db="UniProtKB">
        <authorList>
            <consortium name="WormBaseParasite"/>
        </authorList>
    </citation>
    <scope>IDENTIFICATION</scope>
</reference>
<dbReference type="InterPro" id="IPR022676">
    <property type="entry name" value="NMT_N"/>
</dbReference>
<comment type="function">
    <text evidence="5">Adds a myristoyl group to the N-terminal glycine residue of certain cellular proteins.</text>
</comment>
<evidence type="ECO:0000256" key="1">
    <source>
        <dbReference type="ARBA" id="ARBA00009469"/>
    </source>
</evidence>
<dbReference type="EC" id="2.3.1.97" evidence="2 5"/>
<evidence type="ECO:0000313" key="9">
    <source>
        <dbReference type="EMBL" id="VDP26919.1"/>
    </source>
</evidence>
<evidence type="ECO:0000313" key="11">
    <source>
        <dbReference type="WBParaSite" id="SBAD_0001023601-mRNA-1"/>
    </source>
</evidence>
<dbReference type="InterPro" id="IPR016181">
    <property type="entry name" value="Acyl_CoA_acyltransferase"/>
</dbReference>
<dbReference type="Pfam" id="PF02799">
    <property type="entry name" value="NMT_C"/>
    <property type="match status" value="1"/>
</dbReference>
<dbReference type="InterPro" id="IPR022678">
    <property type="entry name" value="NMT_CS"/>
</dbReference>
<dbReference type="SUPFAM" id="SSF55729">
    <property type="entry name" value="Acyl-CoA N-acyltransferases (Nat)"/>
    <property type="match status" value="2"/>
</dbReference>
<evidence type="ECO:0000256" key="5">
    <source>
        <dbReference type="RuleBase" id="RU000586"/>
    </source>
</evidence>
<dbReference type="GO" id="GO:0005737">
    <property type="term" value="C:cytoplasm"/>
    <property type="evidence" value="ECO:0007669"/>
    <property type="project" value="TreeGrafter"/>
</dbReference>
<dbReference type="PANTHER" id="PTHR11377:SF5">
    <property type="entry name" value="GLYCYLPEPTIDE N-TETRADECANOYLTRANSFERASE"/>
    <property type="match status" value="1"/>
</dbReference>
<reference evidence="9 10" key="2">
    <citation type="submission" date="2018-11" db="EMBL/GenBank/DDBJ databases">
        <authorList>
            <consortium name="Pathogen Informatics"/>
        </authorList>
    </citation>
    <scope>NUCLEOTIDE SEQUENCE [LARGE SCALE GENOMIC DNA]</scope>
</reference>
<dbReference type="EMBL" id="UZAM01013305">
    <property type="protein sequence ID" value="VDP26919.1"/>
    <property type="molecule type" value="Genomic_DNA"/>
</dbReference>
<gene>
    <name evidence="9" type="ORF">SBAD_LOCUS9886</name>
</gene>
<dbReference type="PROSITE" id="PS00976">
    <property type="entry name" value="NMT_2"/>
    <property type="match status" value="1"/>
</dbReference>
<accession>A0A183J1Y7</accession>
<keyword evidence="3 5" id="KW-0808">Transferase</keyword>
<dbReference type="InterPro" id="IPR022677">
    <property type="entry name" value="NMT_C"/>
</dbReference>
<evidence type="ECO:0000256" key="6">
    <source>
        <dbReference type="RuleBase" id="RU004178"/>
    </source>
</evidence>
<feature type="domain" description="Glycylpeptide N-tetradecanoyltransferase C-terminal" evidence="8">
    <location>
        <begin position="157"/>
        <end position="321"/>
    </location>
</feature>
<dbReference type="Proteomes" id="UP000270296">
    <property type="component" value="Unassembled WGS sequence"/>
</dbReference>
<evidence type="ECO:0000256" key="2">
    <source>
        <dbReference type="ARBA" id="ARBA00012923"/>
    </source>
</evidence>
<proteinExistence type="inferred from homology"/>
<keyword evidence="10" id="KW-1185">Reference proteome</keyword>
<dbReference type="PIRSF" id="PIRSF015892">
    <property type="entry name" value="N-myristl_transf"/>
    <property type="match status" value="1"/>
</dbReference>
<dbReference type="PANTHER" id="PTHR11377">
    <property type="entry name" value="N-MYRISTOYL TRANSFERASE"/>
    <property type="match status" value="1"/>
</dbReference>
<dbReference type="OrthoDB" id="60315at2759"/>
<evidence type="ECO:0000313" key="10">
    <source>
        <dbReference type="Proteomes" id="UP000270296"/>
    </source>
</evidence>
<evidence type="ECO:0000256" key="4">
    <source>
        <dbReference type="ARBA" id="ARBA00023315"/>
    </source>
</evidence>
<evidence type="ECO:0000259" key="7">
    <source>
        <dbReference type="Pfam" id="PF01233"/>
    </source>
</evidence>
<comment type="similarity">
    <text evidence="1 6">Belongs to the NMT family.</text>
</comment>
<sequence>MSVYLLFMLQELYHLLNENYVEDEDNMFRFDYSPEFLKWALQPPGWLGEWHCGVRVSKNNKLVCFICAVPCKVRVYNNVCEVRPKHFAFHKLRSKRVAPVLIREITRRVNRKGIFQAVYTAGVVLPRPVSTCRYVLLTGLFRGHQSSTSWPMYDTIRRTDAFFEVKTEGFRAFESKDAKGAYVLLDAYLKQFDLTPVFTYEEFVHWFTPRKNVISTFVVEKNGIVTDLVSFYSLPSTVMHHPSYKNLKAAYSFYNAATATSLTELMTDALIVAKNENYDVFNALDLMNNSEFLEKLKFGIGDGNLQYYLFNWKCHEMAPQKVRRRQRLTSLPTDCVAFSISDWLGAPVTRFAASKS</sequence>
<feature type="domain" description="Glycylpeptide N-tetradecanoyltransferase N-terminal" evidence="7">
    <location>
        <begin position="9"/>
        <end position="132"/>
    </location>
</feature>
<dbReference type="Gene3D" id="3.40.630.170">
    <property type="match status" value="1"/>
</dbReference>
<name>A0A183J1Y7_9BILA</name>
<comment type="catalytic activity">
    <reaction evidence="5">
        <text>N-terminal glycyl-[protein] + tetradecanoyl-CoA = N-tetradecanoylglycyl-[protein] + CoA + H(+)</text>
        <dbReference type="Rhea" id="RHEA:15521"/>
        <dbReference type="Rhea" id="RHEA-COMP:12666"/>
        <dbReference type="Rhea" id="RHEA-COMP:12667"/>
        <dbReference type="ChEBI" id="CHEBI:15378"/>
        <dbReference type="ChEBI" id="CHEBI:57287"/>
        <dbReference type="ChEBI" id="CHEBI:57385"/>
        <dbReference type="ChEBI" id="CHEBI:64723"/>
        <dbReference type="ChEBI" id="CHEBI:133050"/>
        <dbReference type="EC" id="2.3.1.97"/>
    </reaction>
</comment>
<dbReference type="AlphaFoldDB" id="A0A183J1Y7"/>
<dbReference type="WBParaSite" id="SBAD_0001023601-mRNA-1">
    <property type="protein sequence ID" value="SBAD_0001023601-mRNA-1"/>
    <property type="gene ID" value="SBAD_0001023601"/>
</dbReference>
<evidence type="ECO:0000256" key="3">
    <source>
        <dbReference type="ARBA" id="ARBA00022679"/>
    </source>
</evidence>
<dbReference type="Pfam" id="PF01233">
    <property type="entry name" value="NMT"/>
    <property type="match status" value="1"/>
</dbReference>
<organism evidence="11">
    <name type="scientific">Soboliphyme baturini</name>
    <dbReference type="NCBI Taxonomy" id="241478"/>
    <lineage>
        <taxon>Eukaryota</taxon>
        <taxon>Metazoa</taxon>
        <taxon>Ecdysozoa</taxon>
        <taxon>Nematoda</taxon>
        <taxon>Enoplea</taxon>
        <taxon>Dorylaimia</taxon>
        <taxon>Dioctophymatida</taxon>
        <taxon>Dioctophymatoidea</taxon>
        <taxon>Soboliphymatidae</taxon>
        <taxon>Soboliphyme</taxon>
    </lineage>
</organism>
<keyword evidence="4 5" id="KW-0012">Acyltransferase</keyword>